<gene>
    <name evidence="1" type="ORF">Q9S71_14750</name>
</gene>
<evidence type="ECO:0000313" key="1">
    <source>
        <dbReference type="EMBL" id="MDT3318085.1"/>
    </source>
</evidence>
<protein>
    <submittedName>
        <fullName evidence="1">Uncharacterized protein</fullName>
    </submittedName>
</protein>
<evidence type="ECO:0000313" key="2">
    <source>
        <dbReference type="Proteomes" id="UP001251849"/>
    </source>
</evidence>
<keyword evidence="2" id="KW-1185">Reference proteome</keyword>
<name>A0ABU3GE52_9MICO</name>
<organism evidence="1 2">
    <name type="scientific">Microbacterium gawkjiense</name>
    <dbReference type="NCBI Taxonomy" id="3067309"/>
    <lineage>
        <taxon>Bacteria</taxon>
        <taxon>Bacillati</taxon>
        <taxon>Actinomycetota</taxon>
        <taxon>Actinomycetes</taxon>
        <taxon>Micrococcales</taxon>
        <taxon>Microbacteriaceae</taxon>
        <taxon>Microbacterium</taxon>
    </lineage>
</organism>
<dbReference type="RefSeq" id="WP_311863370.1">
    <property type="nucleotide sequence ID" value="NZ_JAUZVV010000003.1"/>
</dbReference>
<comment type="caution">
    <text evidence="1">The sequence shown here is derived from an EMBL/GenBank/DDBJ whole genome shotgun (WGS) entry which is preliminary data.</text>
</comment>
<accession>A0ABU3GE52</accession>
<dbReference type="Proteomes" id="UP001251849">
    <property type="component" value="Unassembled WGS sequence"/>
</dbReference>
<proteinExistence type="predicted"/>
<dbReference type="EMBL" id="JAUZVV010000003">
    <property type="protein sequence ID" value="MDT3318085.1"/>
    <property type="molecule type" value="Genomic_DNA"/>
</dbReference>
<sequence length="122" mass="13868">MNELEEPTADFLNRLLDVRAMLQRHPELLSSLPDERGTVQPDEPDDYLDWVRKRIDGPLRVQGQMNQDALGVLVDSGQAVVVPDLRSKNELVELIAQFAAVHILIDQAAYEDRFNLGQEDPY</sequence>
<reference evidence="1 2" key="1">
    <citation type="submission" date="2023-08" db="EMBL/GenBank/DDBJ databases">
        <title>Microbacterium aquilitoris sp. nov. and Microbacterium gwkjibeachense sp. nov., isolated from beach.</title>
        <authorList>
            <person name="Lee S.D."/>
            <person name="Yang H."/>
            <person name="Kim I."/>
        </authorList>
    </citation>
    <scope>NUCLEOTIDE SEQUENCE [LARGE SCALE GENOMIC DNA]</scope>
    <source>
        <strain evidence="1 2">KSW4-11</strain>
    </source>
</reference>